<sequence length="149" mass="17437">MDQELYDLIAKAKSGDKEAFTLLVKRYKDIVFRYSYGMLEDRMEAEDVSQEAFVKAFYSLSKLDNSYAFASWLKRIVSNLCYDRIHKQKKTNSVSGELIETRISNNDMERRDLQMTIEEAMGKLSPEHREAIILISFHNRYGCFKYCSG</sequence>
<dbReference type="NCBIfam" id="TIGR02937">
    <property type="entry name" value="sigma70-ECF"/>
    <property type="match status" value="1"/>
</dbReference>
<accession>A0AA96RNC9</accession>
<evidence type="ECO:0000259" key="5">
    <source>
        <dbReference type="Pfam" id="PF04542"/>
    </source>
</evidence>
<evidence type="ECO:0000256" key="4">
    <source>
        <dbReference type="ARBA" id="ARBA00023163"/>
    </source>
</evidence>
<dbReference type="InterPro" id="IPR039425">
    <property type="entry name" value="RNA_pol_sigma-70-like"/>
</dbReference>
<proteinExistence type="predicted"/>
<dbReference type="EMBL" id="CP130319">
    <property type="protein sequence ID" value="WNR45307.1"/>
    <property type="molecule type" value="Genomic_DNA"/>
</dbReference>
<keyword evidence="3" id="KW-0238">DNA-binding</keyword>
<dbReference type="InterPro" id="IPR007627">
    <property type="entry name" value="RNA_pol_sigma70_r2"/>
</dbReference>
<dbReference type="AlphaFoldDB" id="A0AA96RNC9"/>
<evidence type="ECO:0000256" key="3">
    <source>
        <dbReference type="ARBA" id="ARBA00023125"/>
    </source>
</evidence>
<keyword evidence="2" id="KW-0731">Sigma factor</keyword>
<dbReference type="PANTHER" id="PTHR43133">
    <property type="entry name" value="RNA POLYMERASE ECF-TYPE SIGMA FACTO"/>
    <property type="match status" value="1"/>
</dbReference>
<gene>
    <name evidence="6" type="ORF">MJB10_03995</name>
</gene>
<dbReference type="Gene3D" id="1.10.1740.10">
    <property type="match status" value="1"/>
</dbReference>
<dbReference type="RefSeq" id="WP_314801946.1">
    <property type="nucleotide sequence ID" value="NZ_CP130319.1"/>
</dbReference>
<dbReference type="InterPro" id="IPR013325">
    <property type="entry name" value="RNA_pol_sigma_r2"/>
</dbReference>
<organism evidence="6 7">
    <name type="scientific">Paenibacillus roseopurpureus</name>
    <dbReference type="NCBI Taxonomy" id="2918901"/>
    <lineage>
        <taxon>Bacteria</taxon>
        <taxon>Bacillati</taxon>
        <taxon>Bacillota</taxon>
        <taxon>Bacilli</taxon>
        <taxon>Bacillales</taxon>
        <taxon>Paenibacillaceae</taxon>
        <taxon>Paenibacillus</taxon>
    </lineage>
</organism>
<keyword evidence="1" id="KW-0805">Transcription regulation</keyword>
<dbReference type="KEGG" id="proo:MJB10_03995"/>
<dbReference type="Pfam" id="PF04542">
    <property type="entry name" value="Sigma70_r2"/>
    <property type="match status" value="1"/>
</dbReference>
<dbReference type="Proteomes" id="UP001304650">
    <property type="component" value="Chromosome"/>
</dbReference>
<dbReference type="GO" id="GO:0016987">
    <property type="term" value="F:sigma factor activity"/>
    <property type="evidence" value="ECO:0007669"/>
    <property type="project" value="UniProtKB-KW"/>
</dbReference>
<keyword evidence="4" id="KW-0804">Transcription</keyword>
<dbReference type="PANTHER" id="PTHR43133:SF8">
    <property type="entry name" value="RNA POLYMERASE SIGMA FACTOR HI_1459-RELATED"/>
    <property type="match status" value="1"/>
</dbReference>
<evidence type="ECO:0000313" key="6">
    <source>
        <dbReference type="EMBL" id="WNR45307.1"/>
    </source>
</evidence>
<evidence type="ECO:0000256" key="1">
    <source>
        <dbReference type="ARBA" id="ARBA00023015"/>
    </source>
</evidence>
<name>A0AA96RNC9_9BACL</name>
<reference evidence="6" key="1">
    <citation type="submission" date="2022-02" db="EMBL/GenBank/DDBJ databases">
        <title>Paenibacillus sp. MBLB1832 Whole Genome Shotgun Sequencing.</title>
        <authorList>
            <person name="Hwang C.Y."/>
            <person name="Cho E.-S."/>
            <person name="Seo M.-J."/>
        </authorList>
    </citation>
    <scope>NUCLEOTIDE SEQUENCE</scope>
    <source>
        <strain evidence="6">MBLB1832</strain>
    </source>
</reference>
<dbReference type="InterPro" id="IPR014284">
    <property type="entry name" value="RNA_pol_sigma-70_dom"/>
</dbReference>
<dbReference type="GO" id="GO:0003677">
    <property type="term" value="F:DNA binding"/>
    <property type="evidence" value="ECO:0007669"/>
    <property type="project" value="UniProtKB-KW"/>
</dbReference>
<evidence type="ECO:0000313" key="7">
    <source>
        <dbReference type="Proteomes" id="UP001304650"/>
    </source>
</evidence>
<dbReference type="GO" id="GO:0006352">
    <property type="term" value="P:DNA-templated transcription initiation"/>
    <property type="evidence" value="ECO:0007669"/>
    <property type="project" value="InterPro"/>
</dbReference>
<dbReference type="SUPFAM" id="SSF88946">
    <property type="entry name" value="Sigma2 domain of RNA polymerase sigma factors"/>
    <property type="match status" value="1"/>
</dbReference>
<feature type="domain" description="RNA polymerase sigma-70 region 2" evidence="5">
    <location>
        <begin position="23"/>
        <end position="90"/>
    </location>
</feature>
<keyword evidence="7" id="KW-1185">Reference proteome</keyword>
<evidence type="ECO:0000256" key="2">
    <source>
        <dbReference type="ARBA" id="ARBA00023082"/>
    </source>
</evidence>
<protein>
    <submittedName>
        <fullName evidence="6">Sigma-70 family RNA polymerase sigma factor</fullName>
    </submittedName>
</protein>